<dbReference type="Pfam" id="PF13185">
    <property type="entry name" value="GAF_2"/>
    <property type="match status" value="1"/>
</dbReference>
<organism evidence="20 21">
    <name type="scientific">Niallia nealsonii</name>
    <dbReference type="NCBI Taxonomy" id="115979"/>
    <lineage>
        <taxon>Bacteria</taxon>
        <taxon>Bacillati</taxon>
        <taxon>Bacillota</taxon>
        <taxon>Bacilli</taxon>
        <taxon>Bacillales</taxon>
        <taxon>Bacillaceae</taxon>
        <taxon>Niallia</taxon>
    </lineage>
</organism>
<keyword evidence="6 14" id="KW-0597">Phosphoprotein</keyword>
<dbReference type="CDD" id="cd06225">
    <property type="entry name" value="HAMP"/>
    <property type="match status" value="1"/>
</dbReference>
<evidence type="ECO:0000256" key="12">
    <source>
        <dbReference type="ARBA" id="ARBA00023136"/>
    </source>
</evidence>
<dbReference type="InterPro" id="IPR029016">
    <property type="entry name" value="GAF-like_dom_sf"/>
</dbReference>
<evidence type="ECO:0000313" key="21">
    <source>
        <dbReference type="Proteomes" id="UP000233375"/>
    </source>
</evidence>
<feature type="domain" description="Response regulatory" evidence="18">
    <location>
        <begin position="801"/>
        <end position="918"/>
    </location>
</feature>
<keyword evidence="16" id="KW-0812">Transmembrane</keyword>
<dbReference type="PROSITE" id="PS50885">
    <property type="entry name" value="HAMP"/>
    <property type="match status" value="1"/>
</dbReference>
<dbReference type="InterPro" id="IPR003661">
    <property type="entry name" value="HisK_dim/P_dom"/>
</dbReference>
<dbReference type="Gene3D" id="1.10.287.130">
    <property type="match status" value="1"/>
</dbReference>
<dbReference type="SMART" id="SM00387">
    <property type="entry name" value="HATPase_c"/>
    <property type="match status" value="1"/>
</dbReference>
<dbReference type="CDD" id="cd16922">
    <property type="entry name" value="HATPase_EvgS-ArcB-TorS-like"/>
    <property type="match status" value="1"/>
</dbReference>
<dbReference type="Gene3D" id="3.40.50.2300">
    <property type="match status" value="1"/>
</dbReference>
<dbReference type="SMART" id="SM00448">
    <property type="entry name" value="REC"/>
    <property type="match status" value="1"/>
</dbReference>
<keyword evidence="5" id="KW-1003">Cell membrane</keyword>
<keyword evidence="10" id="KW-0067">ATP-binding</keyword>
<evidence type="ECO:0000256" key="9">
    <source>
        <dbReference type="ARBA" id="ARBA00022777"/>
    </source>
</evidence>
<dbReference type="PRINTS" id="PR00344">
    <property type="entry name" value="BCTRLSENSOR"/>
</dbReference>
<feature type="domain" description="HAMP" evidence="19">
    <location>
        <begin position="212"/>
        <end position="266"/>
    </location>
</feature>
<proteinExistence type="inferred from homology"/>
<dbReference type="InterPro" id="IPR003594">
    <property type="entry name" value="HATPase_dom"/>
</dbReference>
<evidence type="ECO:0000256" key="5">
    <source>
        <dbReference type="ARBA" id="ARBA00022475"/>
    </source>
</evidence>
<dbReference type="InterPro" id="IPR011006">
    <property type="entry name" value="CheY-like_superfamily"/>
</dbReference>
<dbReference type="Pfam" id="PF00672">
    <property type="entry name" value="HAMP"/>
    <property type="match status" value="1"/>
</dbReference>
<dbReference type="InterPro" id="IPR003018">
    <property type="entry name" value="GAF"/>
</dbReference>
<gene>
    <name evidence="20" type="ORF">CWS01_07495</name>
</gene>
<dbReference type="RefSeq" id="WP_101176573.1">
    <property type="nucleotide sequence ID" value="NZ_PISE01000015.1"/>
</dbReference>
<dbReference type="InterPro" id="IPR007891">
    <property type="entry name" value="CHASE3"/>
</dbReference>
<dbReference type="CDD" id="cd17546">
    <property type="entry name" value="REC_hyHK_CKI1_RcsC-like"/>
    <property type="match status" value="1"/>
</dbReference>
<dbReference type="PROSITE" id="PS50110">
    <property type="entry name" value="RESPONSE_REGULATORY"/>
    <property type="match status" value="1"/>
</dbReference>
<evidence type="ECO:0000259" key="19">
    <source>
        <dbReference type="PROSITE" id="PS50885"/>
    </source>
</evidence>
<sequence length="920" mass="103924">MKNNRKVGIRSKITFGYVVIICCLLASVIIINSQIKSLQEERNYIINHDSKVHELTNNIEKYMLDMETGQRGFIIAGDSSYLEPYNKAEENWKLDYSKLMKLLKDNPDQQNNLKEIRTTIEHWITTAGEPTIQLKRENDEQGLQGFFLTDTGHKDMEMIRKQFNAFRSEEKAATEAKAAQLDKRNTVITIGLIGIIVIVSVIAIIAANVISKSIVNKIIEVTTAIKSIAASSGDFKRRIDIKTNDEIKELGQATNELLDSFEKREWLQSNLAEVVTKYQGISSIQGLADTFLKEMAKMTQASFGAFYVREKDNQKNLFVKRASFADSDYTSIGRESFAVGQGVIGQCAMENRMFLYKEIPDDYRFIETGLGQVAPKGILMAPVLFEDEVIAVIELATIKEFTKLQQELVEEIIKTFGLTINSIMGRMEIIRLLNESRAMTEELQAQSEEMQTQSEELQTQSEELQVQKEELLAINEQLEERTKDAEAKSKELEQAKEELEEKAEQLTLNSNYKSEFLANMSHELRTPLNSILILSELLGENDGLSTEETEYAKVIHSSGKDLLSLINDILDLSKVEAGKLDIQFDEVNMDELPLVMERNFLPIAKQKNLEFKVIKSENVENIFYSDEKRFLQIIKNLLSNAFKFTENGSVLLNIKKMGKSGVTKGMQHISSNWLEIAVVDTGIGIPKEKHKLIFESFQQADGATVRKYGGTGLGLSICREFAKLLGGWISLESQEDKGSTFTLIIPSLPNGLPKEKEIDAAYLEVGASEVTVENFKAEIHPQKEETWQLSTNEYDEFAGKKVLIVDDDYRNIFALKTTLEKRGMNILVARNGNESLDIIKETKDIDVILMDIMMPNMNGYEAMSKIRTSMGLTDLPIIALTAKAMKNDREKCIEAGASDYISKPLDLDQLFSVLRVWLAN</sequence>
<evidence type="ECO:0000313" key="20">
    <source>
        <dbReference type="EMBL" id="PKG24227.1"/>
    </source>
</evidence>
<dbReference type="InterPro" id="IPR003660">
    <property type="entry name" value="HAMP_dom"/>
</dbReference>
<dbReference type="CDD" id="cd19410">
    <property type="entry name" value="HK9-like_sensor"/>
    <property type="match status" value="1"/>
</dbReference>
<dbReference type="SUPFAM" id="SSF47384">
    <property type="entry name" value="Homodimeric domain of signal transducing histidine kinase"/>
    <property type="match status" value="1"/>
</dbReference>
<dbReference type="Gene3D" id="3.30.450.40">
    <property type="match status" value="1"/>
</dbReference>
<evidence type="ECO:0000259" key="17">
    <source>
        <dbReference type="PROSITE" id="PS50109"/>
    </source>
</evidence>
<dbReference type="GO" id="GO:0005524">
    <property type="term" value="F:ATP binding"/>
    <property type="evidence" value="ECO:0007669"/>
    <property type="project" value="UniProtKB-KW"/>
</dbReference>
<comment type="catalytic activity">
    <reaction evidence="1">
        <text>ATP + protein L-histidine = ADP + protein N-phospho-L-histidine.</text>
        <dbReference type="EC" id="2.7.13.3"/>
    </reaction>
</comment>
<keyword evidence="16" id="KW-1133">Transmembrane helix</keyword>
<feature type="modified residue" description="4-aspartylphosphate" evidence="14">
    <location>
        <position position="851"/>
    </location>
</feature>
<dbReference type="InterPro" id="IPR036890">
    <property type="entry name" value="HATPase_C_sf"/>
</dbReference>
<evidence type="ECO:0000256" key="13">
    <source>
        <dbReference type="ARBA" id="ARBA00074306"/>
    </source>
</evidence>
<keyword evidence="11" id="KW-0902">Two-component regulatory system</keyword>
<keyword evidence="7" id="KW-0808">Transferase</keyword>
<feature type="transmembrane region" description="Helical" evidence="16">
    <location>
        <begin position="187"/>
        <end position="210"/>
    </location>
</feature>
<dbReference type="SUPFAM" id="SSF52172">
    <property type="entry name" value="CheY-like"/>
    <property type="match status" value="1"/>
</dbReference>
<evidence type="ECO:0000256" key="11">
    <source>
        <dbReference type="ARBA" id="ARBA00023012"/>
    </source>
</evidence>
<evidence type="ECO:0000256" key="7">
    <source>
        <dbReference type="ARBA" id="ARBA00022679"/>
    </source>
</evidence>
<name>A0A2N0Z3Y6_9BACI</name>
<dbReference type="SUPFAM" id="SSF55781">
    <property type="entry name" value="GAF domain-like"/>
    <property type="match status" value="1"/>
</dbReference>
<evidence type="ECO:0000256" key="14">
    <source>
        <dbReference type="PROSITE-ProRule" id="PRU00169"/>
    </source>
</evidence>
<protein>
    <recommendedName>
        <fullName evidence="13">Circadian input-output histidine kinase CikA</fullName>
        <ecNumber evidence="4">2.7.13.3</ecNumber>
    </recommendedName>
</protein>
<dbReference type="AlphaFoldDB" id="A0A2N0Z3Y6"/>
<dbReference type="PANTHER" id="PTHR45339:SF1">
    <property type="entry name" value="HYBRID SIGNAL TRANSDUCTION HISTIDINE KINASE J"/>
    <property type="match status" value="1"/>
</dbReference>
<keyword evidence="21" id="KW-1185">Reference proteome</keyword>
<dbReference type="SMART" id="SM00388">
    <property type="entry name" value="HisKA"/>
    <property type="match status" value="1"/>
</dbReference>
<feature type="coiled-coil region" evidence="15">
    <location>
        <begin position="429"/>
        <end position="509"/>
    </location>
</feature>
<dbReference type="Gene3D" id="3.30.565.10">
    <property type="entry name" value="Histidine kinase-like ATPase, C-terminal domain"/>
    <property type="match status" value="1"/>
</dbReference>
<dbReference type="Gene3D" id="6.10.340.10">
    <property type="match status" value="1"/>
</dbReference>
<dbReference type="SUPFAM" id="SSF55874">
    <property type="entry name" value="ATPase domain of HSP90 chaperone/DNA topoisomerase II/histidine kinase"/>
    <property type="match status" value="1"/>
</dbReference>
<reference evidence="20 21" key="1">
    <citation type="journal article" date="2003" name="Int. J. Syst. Evol. Microbiol.">
        <title>Bacillus nealsonii sp. nov., isolated from a spacecraft-assembly facility, whose spores are gamma-radiation resistant.</title>
        <authorList>
            <person name="Venkateswaran K."/>
            <person name="Kempf M."/>
            <person name="Chen F."/>
            <person name="Satomi M."/>
            <person name="Nicholson W."/>
            <person name="Kern R."/>
        </authorList>
    </citation>
    <scope>NUCLEOTIDE SEQUENCE [LARGE SCALE GENOMIC DNA]</scope>
    <source>
        <strain evidence="20 21">FO-92</strain>
    </source>
</reference>
<keyword evidence="9 20" id="KW-0418">Kinase</keyword>
<comment type="caution">
    <text evidence="20">The sequence shown here is derived from an EMBL/GenBank/DDBJ whole genome shotgun (WGS) entry which is preliminary data.</text>
</comment>
<dbReference type="InterPro" id="IPR005467">
    <property type="entry name" value="His_kinase_dom"/>
</dbReference>
<dbReference type="PROSITE" id="PS50109">
    <property type="entry name" value="HIS_KIN"/>
    <property type="match status" value="1"/>
</dbReference>
<evidence type="ECO:0000256" key="1">
    <source>
        <dbReference type="ARBA" id="ARBA00000085"/>
    </source>
</evidence>
<evidence type="ECO:0000256" key="8">
    <source>
        <dbReference type="ARBA" id="ARBA00022741"/>
    </source>
</evidence>
<dbReference type="EMBL" id="PISE01000015">
    <property type="protein sequence ID" value="PKG24227.1"/>
    <property type="molecule type" value="Genomic_DNA"/>
</dbReference>
<evidence type="ECO:0000256" key="2">
    <source>
        <dbReference type="ARBA" id="ARBA00004651"/>
    </source>
</evidence>
<dbReference type="GO" id="GO:0005886">
    <property type="term" value="C:plasma membrane"/>
    <property type="evidence" value="ECO:0007669"/>
    <property type="project" value="UniProtKB-SubCell"/>
</dbReference>
<evidence type="ECO:0000256" key="4">
    <source>
        <dbReference type="ARBA" id="ARBA00012438"/>
    </source>
</evidence>
<evidence type="ECO:0000256" key="10">
    <source>
        <dbReference type="ARBA" id="ARBA00022840"/>
    </source>
</evidence>
<dbReference type="Pfam" id="PF05227">
    <property type="entry name" value="CHASE3"/>
    <property type="match status" value="1"/>
</dbReference>
<dbReference type="InterPro" id="IPR001789">
    <property type="entry name" value="Sig_transdc_resp-reg_receiver"/>
</dbReference>
<keyword evidence="8" id="KW-0547">Nucleotide-binding</keyword>
<evidence type="ECO:0000256" key="6">
    <source>
        <dbReference type="ARBA" id="ARBA00022553"/>
    </source>
</evidence>
<dbReference type="Pfam" id="PF00072">
    <property type="entry name" value="Response_reg"/>
    <property type="match status" value="1"/>
</dbReference>
<dbReference type="OrthoDB" id="9790669at2"/>
<dbReference type="EC" id="2.7.13.3" evidence="4"/>
<comment type="subcellular location">
    <subcellularLocation>
        <location evidence="2">Cell membrane</location>
        <topology evidence="2">Multi-pass membrane protein</topology>
    </subcellularLocation>
</comment>
<dbReference type="Pfam" id="PF00512">
    <property type="entry name" value="HisKA"/>
    <property type="match status" value="1"/>
</dbReference>
<dbReference type="PANTHER" id="PTHR45339">
    <property type="entry name" value="HYBRID SIGNAL TRANSDUCTION HISTIDINE KINASE J"/>
    <property type="match status" value="1"/>
</dbReference>
<evidence type="ECO:0000256" key="3">
    <source>
        <dbReference type="ARBA" id="ARBA00006402"/>
    </source>
</evidence>
<dbReference type="CDD" id="cd00082">
    <property type="entry name" value="HisKA"/>
    <property type="match status" value="1"/>
</dbReference>
<evidence type="ECO:0000256" key="16">
    <source>
        <dbReference type="SAM" id="Phobius"/>
    </source>
</evidence>
<keyword evidence="12 16" id="KW-0472">Membrane</keyword>
<dbReference type="InterPro" id="IPR004358">
    <property type="entry name" value="Sig_transdc_His_kin-like_C"/>
</dbReference>
<dbReference type="GO" id="GO:0000155">
    <property type="term" value="F:phosphorelay sensor kinase activity"/>
    <property type="evidence" value="ECO:0007669"/>
    <property type="project" value="InterPro"/>
</dbReference>
<dbReference type="FunFam" id="3.30.565.10:FF:000010">
    <property type="entry name" value="Sensor histidine kinase RcsC"/>
    <property type="match status" value="1"/>
</dbReference>
<keyword evidence="15" id="KW-0175">Coiled coil</keyword>
<feature type="transmembrane region" description="Helical" evidence="16">
    <location>
        <begin position="13"/>
        <end position="32"/>
    </location>
</feature>
<evidence type="ECO:0000259" key="18">
    <source>
        <dbReference type="PROSITE" id="PS50110"/>
    </source>
</evidence>
<dbReference type="Pfam" id="PF02518">
    <property type="entry name" value="HATPase_c"/>
    <property type="match status" value="1"/>
</dbReference>
<dbReference type="Proteomes" id="UP000233375">
    <property type="component" value="Unassembled WGS sequence"/>
</dbReference>
<dbReference type="Gene3D" id="1.20.120.330">
    <property type="entry name" value="Nucleotidyltransferases domain 2"/>
    <property type="match status" value="1"/>
</dbReference>
<dbReference type="InterPro" id="IPR036097">
    <property type="entry name" value="HisK_dim/P_sf"/>
</dbReference>
<feature type="domain" description="Histidine kinase" evidence="17">
    <location>
        <begin position="519"/>
        <end position="749"/>
    </location>
</feature>
<evidence type="ECO:0000256" key="15">
    <source>
        <dbReference type="SAM" id="Coils"/>
    </source>
</evidence>
<comment type="similarity">
    <text evidence="3">In the N-terminal section; belongs to the phytochrome family.</text>
</comment>
<accession>A0A2N0Z3Y6</accession>